<evidence type="ECO:0000313" key="2">
    <source>
        <dbReference type="Proteomes" id="UP001156905"/>
    </source>
</evidence>
<evidence type="ECO:0000313" key="1">
    <source>
        <dbReference type="EMBL" id="GLR86554.1"/>
    </source>
</evidence>
<organism evidence="1 2">
    <name type="scientific">Bradyrhizobium iriomotense</name>
    <dbReference type="NCBI Taxonomy" id="441950"/>
    <lineage>
        <taxon>Bacteria</taxon>
        <taxon>Pseudomonadati</taxon>
        <taxon>Pseudomonadota</taxon>
        <taxon>Alphaproteobacteria</taxon>
        <taxon>Hyphomicrobiales</taxon>
        <taxon>Nitrobacteraceae</taxon>
        <taxon>Bradyrhizobium</taxon>
    </lineage>
</organism>
<proteinExistence type="predicted"/>
<dbReference type="Proteomes" id="UP001156905">
    <property type="component" value="Unassembled WGS sequence"/>
</dbReference>
<name>A0ABQ6AZN6_9BRAD</name>
<protein>
    <submittedName>
        <fullName evidence="1">Uncharacterized protein</fullName>
    </submittedName>
</protein>
<dbReference type="RefSeq" id="WP_284267087.1">
    <property type="nucleotide sequence ID" value="NZ_BSOW01000010.1"/>
</dbReference>
<reference evidence="2" key="1">
    <citation type="journal article" date="2019" name="Int. J. Syst. Evol. Microbiol.">
        <title>The Global Catalogue of Microorganisms (GCM) 10K type strain sequencing project: providing services to taxonomists for standard genome sequencing and annotation.</title>
        <authorList>
            <consortium name="The Broad Institute Genomics Platform"/>
            <consortium name="The Broad Institute Genome Sequencing Center for Infectious Disease"/>
            <person name="Wu L."/>
            <person name="Ma J."/>
        </authorList>
    </citation>
    <scope>NUCLEOTIDE SEQUENCE [LARGE SCALE GENOMIC DNA]</scope>
    <source>
        <strain evidence="2">NBRC 102520</strain>
    </source>
</reference>
<dbReference type="EMBL" id="BSOW01000010">
    <property type="protein sequence ID" value="GLR86554.1"/>
    <property type="molecule type" value="Genomic_DNA"/>
</dbReference>
<gene>
    <name evidence="1" type="ORF">GCM10007857_32650</name>
</gene>
<comment type="caution">
    <text evidence="1">The sequence shown here is derived from an EMBL/GenBank/DDBJ whole genome shotgun (WGS) entry which is preliminary data.</text>
</comment>
<sequence>MAIFGGVDIVATAGKIISSGRTKLIQPLETGVVRAINVHEGRPVLPATARMMSLAFNAKSKGSPRGNPKGPAIEANLTVEDERICTLPWTLRTPLPRSPELKRHS</sequence>
<keyword evidence="2" id="KW-1185">Reference proteome</keyword>
<accession>A0ABQ6AZN6</accession>